<feature type="compositionally biased region" description="Basic and acidic residues" evidence="1">
    <location>
        <begin position="291"/>
        <end position="310"/>
    </location>
</feature>
<organism evidence="2 3">
    <name type="scientific">Trapa natans</name>
    <name type="common">Water chestnut</name>
    <dbReference type="NCBI Taxonomy" id="22666"/>
    <lineage>
        <taxon>Eukaryota</taxon>
        <taxon>Viridiplantae</taxon>
        <taxon>Streptophyta</taxon>
        <taxon>Embryophyta</taxon>
        <taxon>Tracheophyta</taxon>
        <taxon>Spermatophyta</taxon>
        <taxon>Magnoliopsida</taxon>
        <taxon>eudicotyledons</taxon>
        <taxon>Gunneridae</taxon>
        <taxon>Pentapetalae</taxon>
        <taxon>rosids</taxon>
        <taxon>malvids</taxon>
        <taxon>Myrtales</taxon>
        <taxon>Lythraceae</taxon>
        <taxon>Trapa</taxon>
    </lineage>
</organism>
<feature type="region of interest" description="Disordered" evidence="1">
    <location>
        <begin position="291"/>
        <end position="318"/>
    </location>
</feature>
<sequence length="330" mass="36737">MNIYDITRVTWPISKISPFPINSPLYLPIDLAKTEEMALLRREPDEEEEGSSNHSKEQEKEEPEFDFGWWGNNGRTFRSPEPQMCAADEIFFKGQILPLRLSVSSDNGLVFRSMLRSELMDRGSVSQFIGSRSSSIGGYRSSSSSSINSSSSATASADDHQKPLYRGHANTRAHQGLKPNLLNTSSIGQYRQSSLPSTTTSQNKLSLWNFFRTGLVRGPGVHIDLRDLRVRNSATIRTGDIKTGTDSDRSSGPGSRFNGNINVIGGLLGRANCKCSIETVILNSPAPLRKSNAEERLRERSKTKAKERMKMTSRQRTRHEPVVNGTIPFT</sequence>
<comment type="caution">
    <text evidence="2">The sequence shown here is derived from an EMBL/GenBank/DDBJ whole genome shotgun (WGS) entry which is preliminary data.</text>
</comment>
<reference evidence="2 3" key="1">
    <citation type="journal article" date="2023" name="Hortic Res">
        <title>Pangenome of water caltrop reveals structural variations and asymmetric subgenome divergence after allopolyploidization.</title>
        <authorList>
            <person name="Zhang X."/>
            <person name="Chen Y."/>
            <person name="Wang L."/>
            <person name="Yuan Y."/>
            <person name="Fang M."/>
            <person name="Shi L."/>
            <person name="Lu R."/>
            <person name="Comes H.P."/>
            <person name="Ma Y."/>
            <person name="Chen Y."/>
            <person name="Huang G."/>
            <person name="Zhou Y."/>
            <person name="Zheng Z."/>
            <person name="Qiu Y."/>
        </authorList>
    </citation>
    <scope>NUCLEOTIDE SEQUENCE [LARGE SCALE GENOMIC DNA]</scope>
    <source>
        <strain evidence="2">F231</strain>
    </source>
</reference>
<evidence type="ECO:0000256" key="1">
    <source>
        <dbReference type="SAM" id="MobiDB-lite"/>
    </source>
</evidence>
<feature type="region of interest" description="Disordered" evidence="1">
    <location>
        <begin position="42"/>
        <end position="65"/>
    </location>
</feature>
<dbReference type="AlphaFoldDB" id="A0AAN7L2P8"/>
<evidence type="ECO:0000313" key="2">
    <source>
        <dbReference type="EMBL" id="KAK4776324.1"/>
    </source>
</evidence>
<proteinExistence type="predicted"/>
<gene>
    <name evidence="2" type="ORF">SAY86_005012</name>
</gene>
<dbReference type="PANTHER" id="PTHR33922:SF2">
    <property type="entry name" value="OS07G0589600 PROTEIN"/>
    <property type="match status" value="1"/>
</dbReference>
<dbReference type="PANTHER" id="PTHR33922">
    <property type="entry name" value="OS01G0888066 PROTEIN-RELATED"/>
    <property type="match status" value="1"/>
</dbReference>
<accession>A0AAN7L2P8</accession>
<name>A0AAN7L2P8_TRANT</name>
<protein>
    <submittedName>
        <fullName evidence="2">Uncharacterized protein</fullName>
    </submittedName>
</protein>
<evidence type="ECO:0000313" key="3">
    <source>
        <dbReference type="Proteomes" id="UP001346149"/>
    </source>
</evidence>
<feature type="region of interest" description="Disordered" evidence="1">
    <location>
        <begin position="129"/>
        <end position="160"/>
    </location>
</feature>
<dbReference type="EMBL" id="JAXQNO010000018">
    <property type="protein sequence ID" value="KAK4776324.1"/>
    <property type="molecule type" value="Genomic_DNA"/>
</dbReference>
<keyword evidence="3" id="KW-1185">Reference proteome</keyword>
<feature type="compositionally biased region" description="Low complexity" evidence="1">
    <location>
        <begin position="129"/>
        <end position="156"/>
    </location>
</feature>
<dbReference type="Proteomes" id="UP001346149">
    <property type="component" value="Unassembled WGS sequence"/>
</dbReference>